<proteinExistence type="predicted"/>
<dbReference type="InterPro" id="IPR018631">
    <property type="entry name" value="AAA-ATPase-like_dom"/>
</dbReference>
<dbReference type="EMBL" id="JACHOC010000013">
    <property type="protein sequence ID" value="MBB4625109.1"/>
    <property type="molecule type" value="Genomic_DNA"/>
</dbReference>
<comment type="caution">
    <text evidence="2">The sequence shown here is derived from an EMBL/GenBank/DDBJ whole genome shotgun (WGS) entry which is preliminary data.</text>
</comment>
<dbReference type="Pfam" id="PF09820">
    <property type="entry name" value="AAA-ATPase_like"/>
    <property type="match status" value="1"/>
</dbReference>
<dbReference type="RefSeq" id="WP_183672470.1">
    <property type="nucleotide sequence ID" value="NZ_BMPB01000017.1"/>
</dbReference>
<feature type="domain" description="AAA-ATPase-like" evidence="1">
    <location>
        <begin position="12"/>
        <end position="208"/>
    </location>
</feature>
<dbReference type="InterPro" id="IPR012547">
    <property type="entry name" value="PDDEXK_9"/>
</dbReference>
<keyword evidence="3" id="KW-1185">Reference proteome</keyword>
<protein>
    <recommendedName>
        <fullName evidence="1">AAA-ATPase-like domain-containing protein</fullName>
    </recommendedName>
</protein>
<accession>A0ABR6KWD1</accession>
<organism evidence="2 3">
    <name type="scientific">Parabacteroides faecis</name>
    <dbReference type="NCBI Taxonomy" id="1217282"/>
    <lineage>
        <taxon>Bacteria</taxon>
        <taxon>Pseudomonadati</taxon>
        <taxon>Bacteroidota</taxon>
        <taxon>Bacteroidia</taxon>
        <taxon>Bacteroidales</taxon>
        <taxon>Tannerellaceae</taxon>
        <taxon>Parabacteroides</taxon>
    </lineage>
</organism>
<name>A0ABR6KWD1_9BACT</name>
<evidence type="ECO:0000313" key="3">
    <source>
        <dbReference type="Proteomes" id="UP000533637"/>
    </source>
</evidence>
<reference evidence="2 3" key="1">
    <citation type="submission" date="2020-08" db="EMBL/GenBank/DDBJ databases">
        <title>Genomic Encyclopedia of Type Strains, Phase IV (KMG-IV): sequencing the most valuable type-strain genomes for metagenomic binning, comparative biology and taxonomic classification.</title>
        <authorList>
            <person name="Goeker M."/>
        </authorList>
    </citation>
    <scope>NUCLEOTIDE SEQUENCE [LARGE SCALE GENOMIC DNA]</scope>
    <source>
        <strain evidence="2 3">DSM 102983</strain>
    </source>
</reference>
<dbReference type="Pfam" id="PF08011">
    <property type="entry name" value="PDDEXK_9"/>
    <property type="match status" value="1"/>
</dbReference>
<gene>
    <name evidence="2" type="ORF">GGQ57_005055</name>
</gene>
<evidence type="ECO:0000259" key="1">
    <source>
        <dbReference type="Pfam" id="PF09820"/>
    </source>
</evidence>
<sequence length="521" mass="60485">MAISIDISRKFPIGIQSFKSLRECNYLYVDKTALIYQLVNSGKPYFLSRPRRFGKSLLISTIEAYFKGQKELFEGLAIEQQEKDWIVYPVLHIDLNAEKFDAPEQLDALLSNQLTQWEAIYGQGEDEATLSLRFKGVIRRAAEQTNRPVVVLIDEYDKPLLQSLHKEALHSAYKDTLKAFYGVLKSADQYLRFYLLTGVTKFSQVSVFSDLNQLNDISMDKRYNEICGLTWQEIADNFEPELKELAEDNDLTPEETLETMTRLYDGYHFMFGQEGIFNPFSVLNVLDRSQFDNYWFKTGTPTFLVELLKKTDYDLRDIDGVQMAVDGFADYRADVQRPIPVIYQSGYLTIKGFDPRFRLYTLGFPNEEVKYGFLNFIVPFYTAIPSTESSFYIGKFVRELESGDVDAFMERLRAFFADIPYELNDKTERHYQAVFYLVFKLMGQFTEAEVRSARGRADAVVKTRDYIYVFEFKLDGTVEEALRQIDDKGYLLPYQSDGRQLIKVGANFSAEERNIENWTSQ</sequence>
<dbReference type="InterPro" id="IPR027417">
    <property type="entry name" value="P-loop_NTPase"/>
</dbReference>
<evidence type="ECO:0000313" key="2">
    <source>
        <dbReference type="EMBL" id="MBB4625109.1"/>
    </source>
</evidence>
<dbReference type="SUPFAM" id="SSF52540">
    <property type="entry name" value="P-loop containing nucleoside triphosphate hydrolases"/>
    <property type="match status" value="1"/>
</dbReference>
<dbReference type="PANTHER" id="PTHR34825:SF1">
    <property type="entry name" value="AAA-ATPASE-LIKE DOMAIN-CONTAINING PROTEIN"/>
    <property type="match status" value="1"/>
</dbReference>
<dbReference type="PANTHER" id="PTHR34825">
    <property type="entry name" value="CONSERVED PROTEIN, WITH A WEAK D-GALACTARATE DEHYDRATASE/ALTRONATE HYDROLASE DOMAIN"/>
    <property type="match status" value="1"/>
</dbReference>
<dbReference type="Proteomes" id="UP000533637">
    <property type="component" value="Unassembled WGS sequence"/>
</dbReference>